<feature type="binding site" evidence="5">
    <location>
        <position position="99"/>
    </location>
    <ligand>
        <name>Zn(2+)</name>
        <dbReference type="ChEBI" id="CHEBI:29105"/>
    </ligand>
</feature>
<evidence type="ECO:0000256" key="5">
    <source>
        <dbReference type="PIRSR" id="PIRSR036894-1"/>
    </source>
</evidence>
<keyword evidence="10" id="KW-1185">Reference proteome</keyword>
<evidence type="ECO:0000313" key="10">
    <source>
        <dbReference type="Proteomes" id="UP000660861"/>
    </source>
</evidence>
<evidence type="ECO:0000256" key="3">
    <source>
        <dbReference type="ARBA" id="ARBA00029741"/>
    </source>
</evidence>
<feature type="binding site" evidence="5">
    <location>
        <position position="116"/>
    </location>
    <ligand>
        <name>Zn(2+)</name>
        <dbReference type="ChEBI" id="CHEBI:29105"/>
    </ligand>
</feature>
<dbReference type="AlphaFoldDB" id="A0A926ECI3"/>
<dbReference type="EMBL" id="JACRTC010000011">
    <property type="protein sequence ID" value="MBC8571387.1"/>
    <property type="molecule type" value="Genomic_DNA"/>
</dbReference>
<dbReference type="InterPro" id="IPR011051">
    <property type="entry name" value="RmlC_Cupin_sf"/>
</dbReference>
<evidence type="ECO:0000256" key="2">
    <source>
        <dbReference type="ARBA" id="ARBA00022833"/>
    </source>
</evidence>
<dbReference type="InterPro" id="IPR049071">
    <property type="entry name" value="MPI_cupin_dom"/>
</dbReference>
<dbReference type="InterPro" id="IPR014628">
    <property type="entry name" value="Man6P_isomerase_Firm_short"/>
</dbReference>
<feature type="domain" description="Mannose-6-phosphate isomerase cupin" evidence="8">
    <location>
        <begin position="243"/>
        <end position="316"/>
    </location>
</feature>
<dbReference type="PANTHER" id="PTHR42742:SF3">
    <property type="entry name" value="FRUCTOKINASE"/>
    <property type="match status" value="1"/>
</dbReference>
<sequence>MTPLKLRPAFKDYLWGGTRLKTQFGKQSDLSIVAESWEVSCHKDGPSRVENGPLAGKTLPEALETLGRECLGAHGAALEEFPVLIKLIDAKQSLSVQVHPDDDYARRVEGEQGKNEMWLVLDCEPGAYLYYGFAKDITREEFAARIGDNTLTDVLRRVEVHPGDCLFIDAGTLHAIGPGLLIAEVQQSSNSTYRVYDFGRVGADGKPRELHIEKALDVTKLTRETRSTRPQGEREEGDGYAKTLLVRCPYFTTALMEVKTQAPLCVDEESFRALTVLDGSGTLRYPGGGMAFQKGDSFFLPAGLGACEIAGKCRVMTCEI</sequence>
<feature type="domain" description="Phosphomannose isomerase type I catalytic" evidence="7">
    <location>
        <begin position="4"/>
        <end position="109"/>
    </location>
</feature>
<dbReference type="InterPro" id="IPR046457">
    <property type="entry name" value="PMI_typeI_cat"/>
</dbReference>
<dbReference type="SUPFAM" id="SSF51182">
    <property type="entry name" value="RmlC-like cupins"/>
    <property type="match status" value="1"/>
</dbReference>
<evidence type="ECO:0000256" key="6">
    <source>
        <dbReference type="PIRSR" id="PIRSR036894-2"/>
    </source>
</evidence>
<evidence type="ECO:0000256" key="1">
    <source>
        <dbReference type="ARBA" id="ARBA00022723"/>
    </source>
</evidence>
<keyword evidence="1 5" id="KW-0479">Metal-binding</keyword>
<protein>
    <recommendedName>
        <fullName evidence="3">Phosphohexomutase</fullName>
    </recommendedName>
    <alternativeName>
        <fullName evidence="4">Phosphomannose isomerase</fullName>
    </alternativeName>
</protein>
<name>A0A926ECI3_9FIRM</name>
<organism evidence="9 10">
    <name type="scientific">Zongyangia hominis</name>
    <dbReference type="NCBI Taxonomy" id="2763677"/>
    <lineage>
        <taxon>Bacteria</taxon>
        <taxon>Bacillati</taxon>
        <taxon>Bacillota</taxon>
        <taxon>Clostridia</taxon>
        <taxon>Eubacteriales</taxon>
        <taxon>Oscillospiraceae</taxon>
        <taxon>Zongyangia</taxon>
    </lineage>
</organism>
<dbReference type="InterPro" id="IPR014710">
    <property type="entry name" value="RmlC-like_jellyroll"/>
</dbReference>
<dbReference type="Pfam" id="PF21621">
    <property type="entry name" value="MPI_cupin_dom"/>
    <property type="match status" value="1"/>
</dbReference>
<dbReference type="Gene3D" id="2.60.120.10">
    <property type="entry name" value="Jelly Rolls"/>
    <property type="match status" value="2"/>
</dbReference>
<dbReference type="PANTHER" id="PTHR42742">
    <property type="entry name" value="TRANSCRIPTIONAL REPRESSOR MPRA"/>
    <property type="match status" value="1"/>
</dbReference>
<dbReference type="Proteomes" id="UP000660861">
    <property type="component" value="Unassembled WGS sequence"/>
</dbReference>
<dbReference type="GO" id="GO:0004476">
    <property type="term" value="F:mannose-6-phosphate isomerase activity"/>
    <property type="evidence" value="ECO:0007669"/>
    <property type="project" value="InterPro"/>
</dbReference>
<comment type="caution">
    <text evidence="9">The sequence shown here is derived from an EMBL/GenBank/DDBJ whole genome shotgun (WGS) entry which is preliminary data.</text>
</comment>
<dbReference type="GO" id="GO:0005975">
    <property type="term" value="P:carbohydrate metabolic process"/>
    <property type="evidence" value="ECO:0007669"/>
    <property type="project" value="InterPro"/>
</dbReference>
<evidence type="ECO:0000259" key="8">
    <source>
        <dbReference type="Pfam" id="PF21621"/>
    </source>
</evidence>
<dbReference type="CDD" id="cd07010">
    <property type="entry name" value="cupin_PMI_type_I_N_bac"/>
    <property type="match status" value="1"/>
</dbReference>
<feature type="binding site" evidence="5">
    <location>
        <position position="174"/>
    </location>
    <ligand>
        <name>Zn(2+)</name>
        <dbReference type="ChEBI" id="CHEBI:29105"/>
    </ligand>
</feature>
<accession>A0A926ECI3</accession>
<dbReference type="Pfam" id="PF20511">
    <property type="entry name" value="PMI_typeI_cat"/>
    <property type="match status" value="1"/>
</dbReference>
<dbReference type="GO" id="GO:0008270">
    <property type="term" value="F:zinc ion binding"/>
    <property type="evidence" value="ECO:0007669"/>
    <property type="project" value="InterPro"/>
</dbReference>
<gene>
    <name evidence="9" type="ORF">H8709_11220</name>
</gene>
<dbReference type="RefSeq" id="WP_262398439.1">
    <property type="nucleotide sequence ID" value="NZ_JACRTC010000011.1"/>
</dbReference>
<evidence type="ECO:0000313" key="9">
    <source>
        <dbReference type="EMBL" id="MBC8571387.1"/>
    </source>
</evidence>
<evidence type="ECO:0000259" key="7">
    <source>
        <dbReference type="Pfam" id="PF20511"/>
    </source>
</evidence>
<proteinExistence type="predicted"/>
<feature type="active site" evidence="6">
    <location>
        <position position="194"/>
    </location>
</feature>
<keyword evidence="2 5" id="KW-0862">Zinc</keyword>
<evidence type="ECO:0000256" key="4">
    <source>
        <dbReference type="ARBA" id="ARBA00030762"/>
    </source>
</evidence>
<dbReference type="PIRSF" id="PIRSF036894">
    <property type="entry name" value="PMI_Firm_short"/>
    <property type="match status" value="1"/>
</dbReference>
<dbReference type="InterPro" id="IPR051804">
    <property type="entry name" value="Carb_Metab_Reg_Kinase/Isom"/>
</dbReference>
<reference evidence="9" key="1">
    <citation type="submission" date="2020-08" db="EMBL/GenBank/DDBJ databases">
        <title>Genome public.</title>
        <authorList>
            <person name="Liu C."/>
            <person name="Sun Q."/>
        </authorList>
    </citation>
    <scope>NUCLEOTIDE SEQUENCE</scope>
    <source>
        <strain evidence="9">NSJ-54</strain>
    </source>
</reference>
<keyword evidence="9" id="KW-0413">Isomerase</keyword>
<comment type="cofactor">
    <cofactor evidence="5">
        <name>Zn(2+)</name>
        <dbReference type="ChEBI" id="CHEBI:29105"/>
    </cofactor>
    <text evidence="5">Binds 1 zinc ion per subunit.</text>
</comment>